<organism evidence="2">
    <name type="scientific">mine drainage metagenome</name>
    <dbReference type="NCBI Taxonomy" id="410659"/>
    <lineage>
        <taxon>unclassified sequences</taxon>
        <taxon>metagenomes</taxon>
        <taxon>ecological metagenomes</taxon>
    </lineage>
</organism>
<accession>A0A1J5RJM0</accession>
<dbReference type="GO" id="GO:0016020">
    <property type="term" value="C:membrane"/>
    <property type="evidence" value="ECO:0007669"/>
    <property type="project" value="TreeGrafter"/>
</dbReference>
<dbReference type="PANTHER" id="PTHR43798:SF33">
    <property type="entry name" value="HYDROLASE, PUTATIVE (AFU_ORTHOLOGUE AFUA_2G14860)-RELATED"/>
    <property type="match status" value="1"/>
</dbReference>
<dbReference type="Gene3D" id="3.40.50.1820">
    <property type="entry name" value="alpha/beta hydrolase"/>
    <property type="match status" value="1"/>
</dbReference>
<protein>
    <submittedName>
        <fullName evidence="2">Tropinesterase</fullName>
        <ecNumber evidence="2">3.1.1.10</ecNumber>
    </submittedName>
</protein>
<dbReference type="EMBL" id="MLJW01000152">
    <property type="protein sequence ID" value="OIQ96262.1"/>
    <property type="molecule type" value="Genomic_DNA"/>
</dbReference>
<dbReference type="PRINTS" id="PR00111">
    <property type="entry name" value="ABHYDROLASE"/>
</dbReference>
<comment type="caution">
    <text evidence="2">The sequence shown here is derived from an EMBL/GenBank/DDBJ whole genome shotgun (WGS) entry which is preliminary data.</text>
</comment>
<dbReference type="Pfam" id="PF00561">
    <property type="entry name" value="Abhydrolase_1"/>
    <property type="match status" value="1"/>
</dbReference>
<reference evidence="2" key="1">
    <citation type="submission" date="2016-10" db="EMBL/GenBank/DDBJ databases">
        <title>Sequence of Gallionella enrichment culture.</title>
        <authorList>
            <person name="Poehlein A."/>
            <person name="Muehling M."/>
            <person name="Daniel R."/>
        </authorList>
    </citation>
    <scope>NUCLEOTIDE SEQUENCE</scope>
</reference>
<dbReference type="InterPro" id="IPR000639">
    <property type="entry name" value="Epox_hydrolase-like"/>
</dbReference>
<feature type="domain" description="AB hydrolase-1" evidence="1">
    <location>
        <begin position="27"/>
        <end position="276"/>
    </location>
</feature>
<dbReference type="PANTHER" id="PTHR43798">
    <property type="entry name" value="MONOACYLGLYCEROL LIPASE"/>
    <property type="match status" value="1"/>
</dbReference>
<dbReference type="PRINTS" id="PR00412">
    <property type="entry name" value="EPOXHYDRLASE"/>
</dbReference>
<proteinExistence type="predicted"/>
<dbReference type="GO" id="GO:0050357">
    <property type="term" value="F:tropinesterase activity"/>
    <property type="evidence" value="ECO:0007669"/>
    <property type="project" value="UniProtKB-EC"/>
</dbReference>
<evidence type="ECO:0000313" key="2">
    <source>
        <dbReference type="EMBL" id="OIQ96262.1"/>
    </source>
</evidence>
<name>A0A1J5RJM0_9ZZZZ</name>
<dbReference type="InterPro" id="IPR000073">
    <property type="entry name" value="AB_hydrolase_1"/>
</dbReference>
<dbReference type="SUPFAM" id="SSF53474">
    <property type="entry name" value="alpha/beta-Hydrolases"/>
    <property type="match status" value="1"/>
</dbReference>
<sequence length="289" mass="32280">MKIFRSDFLELRGRRVHVRSWGPASAPALFLLHGWMDVSASFQFLVDALAREWRLIAPDWRGFGGSQRNNDAYWFPDYVADLDALLEHYSPDRPVRLIGHSLGGNAACLYAGIRPERVERLATLEGFGLHVSDPADAPGRYGKWLAGLRAGPASNRYADRAALALRLQGVNPRLSAEQAAFLALHLGQETEAGDIVVAADPYHRLPSPILYRLDDAKACWRRITAPVLWVAARDSFIMKRFSDADGGADYQSRIACFADLRVEMLEDCGHNMHHDQPARLAALIEDFFP</sequence>
<gene>
    <name evidence="2" type="ORF">GALL_217820</name>
</gene>
<keyword evidence="2" id="KW-0378">Hydrolase</keyword>
<evidence type="ECO:0000259" key="1">
    <source>
        <dbReference type="Pfam" id="PF00561"/>
    </source>
</evidence>
<dbReference type="EC" id="3.1.1.10" evidence="2"/>
<dbReference type="InterPro" id="IPR050266">
    <property type="entry name" value="AB_hydrolase_sf"/>
</dbReference>
<dbReference type="AlphaFoldDB" id="A0A1J5RJM0"/>
<dbReference type="InterPro" id="IPR029058">
    <property type="entry name" value="AB_hydrolase_fold"/>
</dbReference>